<accession>A0ABP7UMI6</accession>
<feature type="region of interest" description="Disordered" evidence="1">
    <location>
        <begin position="1"/>
        <end position="23"/>
    </location>
</feature>
<comment type="caution">
    <text evidence="2">The sequence shown here is derived from an EMBL/GenBank/DDBJ whole genome shotgun (WGS) entry which is preliminary data.</text>
</comment>
<reference evidence="3" key="1">
    <citation type="journal article" date="2019" name="Int. J. Syst. Evol. Microbiol.">
        <title>The Global Catalogue of Microorganisms (GCM) 10K type strain sequencing project: providing services to taxonomists for standard genome sequencing and annotation.</title>
        <authorList>
            <consortium name="The Broad Institute Genomics Platform"/>
            <consortium name="The Broad Institute Genome Sequencing Center for Infectious Disease"/>
            <person name="Wu L."/>
            <person name="Ma J."/>
        </authorList>
    </citation>
    <scope>NUCLEOTIDE SEQUENCE [LARGE SCALE GENOMIC DNA]</scope>
    <source>
        <strain evidence="3">JCM 16925</strain>
    </source>
</reference>
<evidence type="ECO:0000313" key="3">
    <source>
        <dbReference type="Proteomes" id="UP001499984"/>
    </source>
</evidence>
<gene>
    <name evidence="2" type="ORF">GCM10022233_17020</name>
</gene>
<proteinExistence type="predicted"/>
<evidence type="ECO:0000313" key="2">
    <source>
        <dbReference type="EMBL" id="GAA4047643.1"/>
    </source>
</evidence>
<name>A0ABP7UMI6_9ACTN</name>
<dbReference type="EMBL" id="BAAAZY010000006">
    <property type="protein sequence ID" value="GAA4047643.1"/>
    <property type="molecule type" value="Genomic_DNA"/>
</dbReference>
<protein>
    <submittedName>
        <fullName evidence="2">Uncharacterized protein</fullName>
    </submittedName>
</protein>
<keyword evidence="3" id="KW-1185">Reference proteome</keyword>
<organism evidence="2 3">
    <name type="scientific">Streptomyces shaanxiensis</name>
    <dbReference type="NCBI Taxonomy" id="653357"/>
    <lineage>
        <taxon>Bacteria</taxon>
        <taxon>Bacillati</taxon>
        <taxon>Actinomycetota</taxon>
        <taxon>Actinomycetes</taxon>
        <taxon>Kitasatosporales</taxon>
        <taxon>Streptomycetaceae</taxon>
        <taxon>Streptomyces</taxon>
    </lineage>
</organism>
<sequence>MDDDARLAAGPMDTDLTDLVPSDPPILSAAARYPRRDRGVRMLERVIPVPENRSIM</sequence>
<dbReference type="Proteomes" id="UP001499984">
    <property type="component" value="Unassembled WGS sequence"/>
</dbReference>
<evidence type="ECO:0000256" key="1">
    <source>
        <dbReference type="SAM" id="MobiDB-lite"/>
    </source>
</evidence>